<dbReference type="GO" id="GO:0008171">
    <property type="term" value="F:O-methyltransferase activity"/>
    <property type="evidence" value="ECO:0007669"/>
    <property type="project" value="InterPro"/>
</dbReference>
<accession>A0A2B7Y2F1</accession>
<evidence type="ECO:0000256" key="2">
    <source>
        <dbReference type="ARBA" id="ARBA00022679"/>
    </source>
</evidence>
<keyword evidence="2" id="KW-0808">Transferase</keyword>
<feature type="domain" description="O-methyltransferase C-terminal" evidence="4">
    <location>
        <begin position="179"/>
        <end position="388"/>
    </location>
</feature>
<dbReference type="PANTHER" id="PTHR43712:SF16">
    <property type="entry name" value="O-METHYLTRANSFERASE ELCB"/>
    <property type="match status" value="1"/>
</dbReference>
<dbReference type="GO" id="GO:0046983">
    <property type="term" value="F:protein dimerization activity"/>
    <property type="evidence" value="ECO:0007669"/>
    <property type="project" value="InterPro"/>
</dbReference>
<dbReference type="AlphaFoldDB" id="A0A2B7Y2F1"/>
<gene>
    <name evidence="6" type="ORF">AJ80_05549</name>
</gene>
<dbReference type="SUPFAM" id="SSF53335">
    <property type="entry name" value="S-adenosyl-L-methionine-dependent methyltransferases"/>
    <property type="match status" value="1"/>
</dbReference>
<comment type="caution">
    <text evidence="6">The sequence shown here is derived from an EMBL/GenBank/DDBJ whole genome shotgun (WGS) entry which is preliminary data.</text>
</comment>
<dbReference type="SUPFAM" id="SSF46785">
    <property type="entry name" value="Winged helix' DNA-binding domain"/>
    <property type="match status" value="1"/>
</dbReference>
<dbReference type="InterPro" id="IPR036390">
    <property type="entry name" value="WH_DNA-bd_sf"/>
</dbReference>
<evidence type="ECO:0000313" key="6">
    <source>
        <dbReference type="EMBL" id="PGH15365.1"/>
    </source>
</evidence>
<dbReference type="Proteomes" id="UP000224634">
    <property type="component" value="Unassembled WGS sequence"/>
</dbReference>
<organism evidence="6 7">
    <name type="scientific">Polytolypa hystricis (strain UAMH7299)</name>
    <dbReference type="NCBI Taxonomy" id="1447883"/>
    <lineage>
        <taxon>Eukaryota</taxon>
        <taxon>Fungi</taxon>
        <taxon>Dikarya</taxon>
        <taxon>Ascomycota</taxon>
        <taxon>Pezizomycotina</taxon>
        <taxon>Eurotiomycetes</taxon>
        <taxon>Eurotiomycetidae</taxon>
        <taxon>Onygenales</taxon>
        <taxon>Onygenales incertae sedis</taxon>
        <taxon>Polytolypa</taxon>
    </lineage>
</organism>
<name>A0A2B7Y2F1_POLH7</name>
<dbReference type="STRING" id="1447883.A0A2B7Y2F1"/>
<dbReference type="InterPro" id="IPR001077">
    <property type="entry name" value="COMT_C"/>
</dbReference>
<keyword evidence="1" id="KW-0489">Methyltransferase</keyword>
<dbReference type="GO" id="GO:0032259">
    <property type="term" value="P:methylation"/>
    <property type="evidence" value="ECO:0007669"/>
    <property type="project" value="UniProtKB-KW"/>
</dbReference>
<dbReference type="InterPro" id="IPR016461">
    <property type="entry name" value="COMT-like"/>
</dbReference>
<evidence type="ECO:0000259" key="5">
    <source>
        <dbReference type="Pfam" id="PF08100"/>
    </source>
</evidence>
<dbReference type="InterPro" id="IPR029063">
    <property type="entry name" value="SAM-dependent_MTases_sf"/>
</dbReference>
<feature type="domain" description="O-methyltransferase dimerisation" evidence="5">
    <location>
        <begin position="76"/>
        <end position="146"/>
    </location>
</feature>
<dbReference type="Pfam" id="PF00891">
    <property type="entry name" value="Methyltransf_2"/>
    <property type="match status" value="1"/>
</dbReference>
<dbReference type="Gene3D" id="3.40.50.150">
    <property type="entry name" value="Vaccinia Virus protein VP39"/>
    <property type="match status" value="1"/>
</dbReference>
<evidence type="ECO:0000256" key="3">
    <source>
        <dbReference type="ARBA" id="ARBA00022691"/>
    </source>
</evidence>
<dbReference type="PANTHER" id="PTHR43712">
    <property type="entry name" value="PUTATIVE (AFU_ORTHOLOGUE AFUA_4G14580)-RELATED"/>
    <property type="match status" value="1"/>
</dbReference>
<keyword evidence="3" id="KW-0949">S-adenosyl-L-methionine</keyword>
<dbReference type="PROSITE" id="PS51683">
    <property type="entry name" value="SAM_OMT_II"/>
    <property type="match status" value="1"/>
</dbReference>
<sequence length="421" mass="47046">MATARSKSDFQQLADRLQHLAQLLTAEWAAADGDELPFESPSWTSLTDELQNTTNQLVAQVISPKSFFRNLQLSHYDLVAFQIALEFHLFDHIPLLGEISLYQLAQRAGFDEDRVGRAMRLLATHGVFKEIQENLFAHTEISALMSKDGSFQSAMAIQMDEMYQAASSTAEAIRKSPLEQKPDITPFSTRFGISIYDFYKKHPDKADRFGSAMGGAAGLDEESMISLRDSYDWGSLGNGKIVDIAGGAGHISKFLAKDFPSLSFVVQDLFPPPSLGPDGKLAESVHFQQHNFFQPQPVTDAQAYFMKHALHNQTDAECIKILRALVPALEKAGRGVPLLLNEGILPAFEDKMSKHQELTLRRGDMCMMVTLSAKERTEQQFRELLKYADPRFKITNVYGTAVTRLIEIHLSPFKEDAANEV</sequence>
<protein>
    <submittedName>
        <fullName evidence="6">Uncharacterized protein</fullName>
    </submittedName>
</protein>
<evidence type="ECO:0000313" key="7">
    <source>
        <dbReference type="Proteomes" id="UP000224634"/>
    </source>
</evidence>
<proteinExistence type="predicted"/>
<dbReference type="OrthoDB" id="1606438at2759"/>
<evidence type="ECO:0000259" key="4">
    <source>
        <dbReference type="Pfam" id="PF00891"/>
    </source>
</evidence>
<reference evidence="6 7" key="1">
    <citation type="submission" date="2017-10" db="EMBL/GenBank/DDBJ databases">
        <title>Comparative genomics in systemic dimorphic fungi from Ajellomycetaceae.</title>
        <authorList>
            <person name="Munoz J.F."/>
            <person name="Mcewen J.G."/>
            <person name="Clay O.K."/>
            <person name="Cuomo C.A."/>
        </authorList>
    </citation>
    <scope>NUCLEOTIDE SEQUENCE [LARGE SCALE GENOMIC DNA]</scope>
    <source>
        <strain evidence="6 7">UAMH7299</strain>
    </source>
</reference>
<dbReference type="Gene3D" id="1.10.10.10">
    <property type="entry name" value="Winged helix-like DNA-binding domain superfamily/Winged helix DNA-binding domain"/>
    <property type="match status" value="1"/>
</dbReference>
<dbReference type="InterPro" id="IPR036388">
    <property type="entry name" value="WH-like_DNA-bd_sf"/>
</dbReference>
<dbReference type="Pfam" id="PF08100">
    <property type="entry name" value="Dimerisation"/>
    <property type="match status" value="1"/>
</dbReference>
<dbReference type="EMBL" id="PDNA01000083">
    <property type="protein sequence ID" value="PGH15365.1"/>
    <property type="molecule type" value="Genomic_DNA"/>
</dbReference>
<keyword evidence="7" id="KW-1185">Reference proteome</keyword>
<evidence type="ECO:0000256" key="1">
    <source>
        <dbReference type="ARBA" id="ARBA00022603"/>
    </source>
</evidence>
<dbReference type="InterPro" id="IPR012967">
    <property type="entry name" value="COMT_dimerisation"/>
</dbReference>